<gene>
    <name evidence="13" type="ORF">H8S18_07665</name>
</gene>
<dbReference type="EMBL" id="JACOON010000004">
    <property type="protein sequence ID" value="MBC5648211.1"/>
    <property type="molecule type" value="Genomic_DNA"/>
</dbReference>
<keyword evidence="14" id="KW-1185">Reference proteome</keyword>
<evidence type="ECO:0000256" key="9">
    <source>
        <dbReference type="ARBA" id="ARBA00023136"/>
    </source>
</evidence>
<feature type="domain" description="ABC transporter" evidence="12">
    <location>
        <begin position="13"/>
        <end position="255"/>
    </location>
</feature>
<evidence type="ECO:0000313" key="13">
    <source>
        <dbReference type="EMBL" id="MBC5648211.1"/>
    </source>
</evidence>
<evidence type="ECO:0000256" key="4">
    <source>
        <dbReference type="ARBA" id="ARBA00022692"/>
    </source>
</evidence>
<dbReference type="Gene3D" id="3.40.50.300">
    <property type="entry name" value="P-loop containing nucleotide triphosphate hydrolases"/>
    <property type="match status" value="2"/>
</dbReference>
<evidence type="ECO:0000256" key="8">
    <source>
        <dbReference type="ARBA" id="ARBA00022989"/>
    </source>
</evidence>
<dbReference type="InterPro" id="IPR003593">
    <property type="entry name" value="AAA+_ATPase"/>
</dbReference>
<feature type="transmembrane region" description="Helical" evidence="11">
    <location>
        <begin position="719"/>
        <end position="743"/>
    </location>
</feature>
<sequence>MNKNQTVEKTPYLELRDITKTFGHTHALNGMNLKIFPGEIIGVVGPNGAGKSTLMKVITGVYPPTSGEVVFGGAEKVGSDYSASNAKKHGIACAYQELSLCTNLNAYENFMINHMDHKPFGQRGWRKKAAKQTKAYLDTVFPNNHINVKAPISSLSLPQRQMIEIAKAMSNQNLQVLILDEPTSSLNGERIQQLHNYMRKLCEKQVAIIYISHKLDEIDLICDRVSVMKGGACVLETTIDAISPQELVEVMGGKVTVSQREAADFSGNPDVLTIENLTTDVLHGIHMNIKKGEIIGISGLAGSGQKELILEIFGAANGKKNPAIRVDTKASYVSGDRNTEGIFPLWNIADNMVVSSLEQVTTNGFIDNKKSGSLAQRWYDKLKFIANGTKDEITSLSGGNQQKALIARGIAANAGIILLNDPTCGVDVETKQEIYRLMEEARRAGKTIILHSTEDLEMEQCDRIYIMRQGSIVAELTGREISVKNIVTASFENTQEPSGADSRKEESKKEARQMSLPGKLLRNRAALPIITLLAIFIINASLNPNIVSYTGINMLFSSAVPLVFIALSQMFLVISGGIDMGNGMAVGLTNVIVAFTVMNNPGLGAGALILFVVAYGAMGALIYSTRIPAIVVTLGASYIWLGIGLIVSPTPGGGCPEWLTAFFKFQFPGIPMPLVIAALAGFGTWWIVKRSKYGMIINGNGNNPVAVARAGWSRMTAVVVTYMIAGALLVCAGMSVTVISIGGDVNATATYQMLSIATIILGGCEFTGGISSPVGVTCGALAISSISVLLTFLSVDSNLQSAVTGLILIGALAIKLVSRRKEA</sequence>
<keyword evidence="9 11" id="KW-0472">Membrane</keyword>
<dbReference type="InterPro" id="IPR001851">
    <property type="entry name" value="ABC_transp_permease"/>
</dbReference>
<feature type="region of interest" description="Disordered" evidence="10">
    <location>
        <begin position="493"/>
        <end position="514"/>
    </location>
</feature>
<proteinExistence type="predicted"/>
<dbReference type="PROSITE" id="PS50893">
    <property type="entry name" value="ABC_TRANSPORTER_2"/>
    <property type="match status" value="2"/>
</dbReference>
<feature type="compositionally biased region" description="Basic and acidic residues" evidence="10">
    <location>
        <begin position="501"/>
        <end position="512"/>
    </location>
</feature>
<protein>
    <submittedName>
        <fullName evidence="13">ATP-binding cassette domain-containing protein</fullName>
    </submittedName>
</protein>
<dbReference type="Pfam" id="PF02653">
    <property type="entry name" value="BPD_transp_2"/>
    <property type="match status" value="1"/>
</dbReference>
<feature type="transmembrane region" description="Helical" evidence="11">
    <location>
        <begin position="670"/>
        <end position="688"/>
    </location>
</feature>
<dbReference type="Proteomes" id="UP000606889">
    <property type="component" value="Unassembled WGS sequence"/>
</dbReference>
<dbReference type="PROSITE" id="PS00211">
    <property type="entry name" value="ABC_TRANSPORTER_1"/>
    <property type="match status" value="1"/>
</dbReference>
<reference evidence="13 14" key="1">
    <citation type="submission" date="2020-08" db="EMBL/GenBank/DDBJ databases">
        <title>Genome public.</title>
        <authorList>
            <person name="Liu C."/>
            <person name="Sun Q."/>
        </authorList>
    </citation>
    <scope>NUCLEOTIDE SEQUENCE [LARGE SCALE GENOMIC DNA]</scope>
    <source>
        <strain evidence="13 14">NSJ-35</strain>
    </source>
</reference>
<evidence type="ECO:0000256" key="10">
    <source>
        <dbReference type="SAM" id="MobiDB-lite"/>
    </source>
</evidence>
<evidence type="ECO:0000256" key="6">
    <source>
        <dbReference type="ARBA" id="ARBA00022741"/>
    </source>
</evidence>
<evidence type="ECO:0000256" key="7">
    <source>
        <dbReference type="ARBA" id="ARBA00022840"/>
    </source>
</evidence>
<dbReference type="CDD" id="cd03216">
    <property type="entry name" value="ABC_Carb_Monos_I"/>
    <property type="match status" value="1"/>
</dbReference>
<evidence type="ECO:0000259" key="12">
    <source>
        <dbReference type="PROSITE" id="PS50893"/>
    </source>
</evidence>
<accession>A0ABR7EEM7</accession>
<evidence type="ECO:0000256" key="1">
    <source>
        <dbReference type="ARBA" id="ARBA00004651"/>
    </source>
</evidence>
<evidence type="ECO:0000256" key="3">
    <source>
        <dbReference type="ARBA" id="ARBA00022475"/>
    </source>
</evidence>
<dbReference type="PANTHER" id="PTHR43790:SF9">
    <property type="entry name" value="GALACTOFURANOSE TRANSPORTER ATP-BINDING PROTEIN YTFR"/>
    <property type="match status" value="1"/>
</dbReference>
<keyword evidence="4 11" id="KW-0812">Transmembrane</keyword>
<dbReference type="RefSeq" id="WP_186857726.1">
    <property type="nucleotide sequence ID" value="NZ_JACOON010000004.1"/>
</dbReference>
<organism evidence="13 14">
    <name type="scientific">Christensenella tenuis</name>
    <dbReference type="NCBI Taxonomy" id="2763033"/>
    <lineage>
        <taxon>Bacteria</taxon>
        <taxon>Bacillati</taxon>
        <taxon>Bacillota</taxon>
        <taxon>Clostridia</taxon>
        <taxon>Christensenellales</taxon>
        <taxon>Christensenellaceae</taxon>
        <taxon>Christensenella</taxon>
    </lineage>
</organism>
<keyword evidence="6" id="KW-0547">Nucleotide-binding</keyword>
<evidence type="ECO:0000256" key="11">
    <source>
        <dbReference type="SAM" id="Phobius"/>
    </source>
</evidence>
<dbReference type="InterPro" id="IPR017871">
    <property type="entry name" value="ABC_transporter-like_CS"/>
</dbReference>
<feature type="transmembrane region" description="Helical" evidence="11">
    <location>
        <begin position="799"/>
        <end position="817"/>
    </location>
</feature>
<dbReference type="SUPFAM" id="SSF52540">
    <property type="entry name" value="P-loop containing nucleoside triphosphate hydrolases"/>
    <property type="match status" value="2"/>
</dbReference>
<dbReference type="InterPro" id="IPR050107">
    <property type="entry name" value="ABC_carbohydrate_import_ATPase"/>
</dbReference>
<dbReference type="Pfam" id="PF00005">
    <property type="entry name" value="ABC_tran"/>
    <property type="match status" value="2"/>
</dbReference>
<keyword evidence="5" id="KW-0677">Repeat</keyword>
<feature type="transmembrane region" description="Helical" evidence="11">
    <location>
        <begin position="749"/>
        <end position="767"/>
    </location>
</feature>
<evidence type="ECO:0000256" key="5">
    <source>
        <dbReference type="ARBA" id="ARBA00022737"/>
    </source>
</evidence>
<comment type="subcellular location">
    <subcellularLocation>
        <location evidence="1">Cell membrane</location>
        <topology evidence="1">Multi-pass membrane protein</topology>
    </subcellularLocation>
</comment>
<keyword evidence="7 13" id="KW-0067">ATP-binding</keyword>
<dbReference type="CDD" id="cd03215">
    <property type="entry name" value="ABC_Carb_Monos_II"/>
    <property type="match status" value="1"/>
</dbReference>
<comment type="caution">
    <text evidence="13">The sequence shown here is derived from an EMBL/GenBank/DDBJ whole genome shotgun (WGS) entry which is preliminary data.</text>
</comment>
<dbReference type="GO" id="GO:0005524">
    <property type="term" value="F:ATP binding"/>
    <property type="evidence" value="ECO:0007669"/>
    <property type="project" value="UniProtKB-KW"/>
</dbReference>
<feature type="domain" description="ABC transporter" evidence="12">
    <location>
        <begin position="266"/>
        <end position="494"/>
    </location>
</feature>
<dbReference type="PANTHER" id="PTHR43790">
    <property type="entry name" value="CARBOHYDRATE TRANSPORT ATP-BINDING PROTEIN MG119-RELATED"/>
    <property type="match status" value="1"/>
</dbReference>
<keyword evidence="2" id="KW-0813">Transport</keyword>
<dbReference type="SMART" id="SM00382">
    <property type="entry name" value="AAA"/>
    <property type="match status" value="2"/>
</dbReference>
<evidence type="ECO:0000313" key="14">
    <source>
        <dbReference type="Proteomes" id="UP000606889"/>
    </source>
</evidence>
<keyword evidence="8 11" id="KW-1133">Transmembrane helix</keyword>
<feature type="transmembrane region" description="Helical" evidence="11">
    <location>
        <begin position="525"/>
        <end position="542"/>
    </location>
</feature>
<evidence type="ECO:0000256" key="2">
    <source>
        <dbReference type="ARBA" id="ARBA00022448"/>
    </source>
</evidence>
<feature type="transmembrane region" description="Helical" evidence="11">
    <location>
        <begin position="774"/>
        <end position="793"/>
    </location>
</feature>
<dbReference type="InterPro" id="IPR003439">
    <property type="entry name" value="ABC_transporter-like_ATP-bd"/>
</dbReference>
<feature type="transmembrane region" description="Helical" evidence="11">
    <location>
        <begin position="554"/>
        <end position="574"/>
    </location>
</feature>
<keyword evidence="3" id="KW-1003">Cell membrane</keyword>
<feature type="transmembrane region" description="Helical" evidence="11">
    <location>
        <begin position="630"/>
        <end position="650"/>
    </location>
</feature>
<dbReference type="CDD" id="cd06579">
    <property type="entry name" value="TM_PBP1_transp_AraH_like"/>
    <property type="match status" value="1"/>
</dbReference>
<dbReference type="InterPro" id="IPR027417">
    <property type="entry name" value="P-loop_NTPase"/>
</dbReference>
<name>A0ABR7EEM7_9FIRM</name>